<dbReference type="InterPro" id="IPR003439">
    <property type="entry name" value="ABC_transporter-like_ATP-bd"/>
</dbReference>
<gene>
    <name evidence="7" type="ORF">DWZ32_18980</name>
</gene>
<protein>
    <submittedName>
        <fullName evidence="7">ABC transporter ATP-binding protein</fullName>
    </submittedName>
</protein>
<keyword evidence="3 7" id="KW-0067">ATP-binding</keyword>
<dbReference type="GO" id="GO:0005524">
    <property type="term" value="F:ATP binding"/>
    <property type="evidence" value="ECO:0007669"/>
    <property type="project" value="UniProtKB-KW"/>
</dbReference>
<dbReference type="InterPro" id="IPR027417">
    <property type="entry name" value="P-loop_NTPase"/>
</dbReference>
<keyword evidence="1" id="KW-0813">Transport</keyword>
<dbReference type="InterPro" id="IPR017871">
    <property type="entry name" value="ABC_transporter-like_CS"/>
</dbReference>
<dbReference type="PROSITE" id="PS50893">
    <property type="entry name" value="ABC_TRANSPORTER_2"/>
    <property type="match status" value="1"/>
</dbReference>
<sequence length="281" mass="32386">MIEINNLQKNFGQKKAVDIEKYVIEQGDMLGLVGNNGAGKTTLFRLMLDLLQADQGNVTINNIDVSKSEDWKQFTGAFIDDGFLIDYLTPEEYFYFIGKMYDLKKEEVDERLLPFERFMNNEVIGQKKFIRNFSAGNKQKIGIISAMLHHPQLLILDEPFNFLDPSSQSIIKHLLKKYNEDHHATVIISSHNLNHTVDVCPRIALLENGVVIRDIQNENNSAEKELEDYFNIRVEEEIEEELAETVIEETPVQETIIEETIVEEPITEEPSAQPEKKEKQE</sequence>
<evidence type="ECO:0000256" key="5">
    <source>
        <dbReference type="SAM" id="MobiDB-lite"/>
    </source>
</evidence>
<dbReference type="GO" id="GO:0016887">
    <property type="term" value="F:ATP hydrolysis activity"/>
    <property type="evidence" value="ECO:0007669"/>
    <property type="project" value="InterPro"/>
</dbReference>
<dbReference type="EMBL" id="QRQM01000026">
    <property type="protein sequence ID" value="RHN03871.1"/>
    <property type="molecule type" value="Genomic_DNA"/>
</dbReference>
<dbReference type="PANTHER" id="PTHR42939">
    <property type="entry name" value="ABC TRANSPORTER ATP-BINDING PROTEIN ALBC-RELATED"/>
    <property type="match status" value="1"/>
</dbReference>
<keyword evidence="4" id="KW-0175">Coiled coil</keyword>
<feature type="region of interest" description="Disordered" evidence="5">
    <location>
        <begin position="261"/>
        <end position="281"/>
    </location>
</feature>
<evidence type="ECO:0000256" key="3">
    <source>
        <dbReference type="ARBA" id="ARBA00022840"/>
    </source>
</evidence>
<dbReference type="RefSeq" id="WP_117691751.1">
    <property type="nucleotide sequence ID" value="NZ_DAWCKB010000105.1"/>
</dbReference>
<dbReference type="InterPro" id="IPR051782">
    <property type="entry name" value="ABC_Transporter_VariousFunc"/>
</dbReference>
<dbReference type="Proteomes" id="UP000286003">
    <property type="component" value="Unassembled WGS sequence"/>
</dbReference>
<evidence type="ECO:0000256" key="2">
    <source>
        <dbReference type="ARBA" id="ARBA00022741"/>
    </source>
</evidence>
<reference evidence="7 8" key="1">
    <citation type="submission" date="2018-08" db="EMBL/GenBank/DDBJ databases">
        <title>A genome reference for cultivated species of the human gut microbiota.</title>
        <authorList>
            <person name="Zou Y."/>
            <person name="Xue W."/>
            <person name="Luo G."/>
        </authorList>
    </citation>
    <scope>NUCLEOTIDE SEQUENCE [LARGE SCALE GENOMIC DNA]</scope>
    <source>
        <strain evidence="7 8">AF31-23</strain>
    </source>
</reference>
<dbReference type="CDD" id="cd03230">
    <property type="entry name" value="ABC_DR_subfamily_A"/>
    <property type="match status" value="1"/>
</dbReference>
<keyword evidence="2" id="KW-0547">Nucleotide-binding</keyword>
<dbReference type="PANTHER" id="PTHR42939:SF1">
    <property type="entry name" value="ABC TRANSPORTER ATP-BINDING PROTEIN ALBC-RELATED"/>
    <property type="match status" value="1"/>
</dbReference>
<feature type="domain" description="ABC transporter" evidence="6">
    <location>
        <begin position="2"/>
        <end position="233"/>
    </location>
</feature>
<dbReference type="InterPro" id="IPR003593">
    <property type="entry name" value="AAA+_ATPase"/>
</dbReference>
<evidence type="ECO:0000313" key="7">
    <source>
        <dbReference type="EMBL" id="RHN03871.1"/>
    </source>
</evidence>
<dbReference type="Pfam" id="PF00005">
    <property type="entry name" value="ABC_tran"/>
    <property type="match status" value="1"/>
</dbReference>
<dbReference type="SMART" id="SM00382">
    <property type="entry name" value="AAA"/>
    <property type="match status" value="1"/>
</dbReference>
<organism evidence="7 8">
    <name type="scientific">Bacteroides intestinalis</name>
    <dbReference type="NCBI Taxonomy" id="329854"/>
    <lineage>
        <taxon>Bacteria</taxon>
        <taxon>Pseudomonadati</taxon>
        <taxon>Bacteroidota</taxon>
        <taxon>Bacteroidia</taxon>
        <taxon>Bacteroidales</taxon>
        <taxon>Bacteroidaceae</taxon>
        <taxon>Bacteroides</taxon>
    </lineage>
</organism>
<feature type="coiled-coil region" evidence="4">
    <location>
        <begin position="212"/>
        <end position="239"/>
    </location>
</feature>
<dbReference type="PROSITE" id="PS00211">
    <property type="entry name" value="ABC_TRANSPORTER_1"/>
    <property type="match status" value="1"/>
</dbReference>
<evidence type="ECO:0000313" key="8">
    <source>
        <dbReference type="Proteomes" id="UP000286003"/>
    </source>
</evidence>
<evidence type="ECO:0000256" key="4">
    <source>
        <dbReference type="SAM" id="Coils"/>
    </source>
</evidence>
<dbReference type="AlphaFoldDB" id="A0A3E4IN20"/>
<dbReference type="SUPFAM" id="SSF52540">
    <property type="entry name" value="P-loop containing nucleoside triphosphate hydrolases"/>
    <property type="match status" value="1"/>
</dbReference>
<name>A0A3E4IN20_9BACE</name>
<dbReference type="Gene3D" id="3.40.50.300">
    <property type="entry name" value="P-loop containing nucleotide triphosphate hydrolases"/>
    <property type="match status" value="1"/>
</dbReference>
<proteinExistence type="predicted"/>
<comment type="caution">
    <text evidence="7">The sequence shown here is derived from an EMBL/GenBank/DDBJ whole genome shotgun (WGS) entry which is preliminary data.</text>
</comment>
<evidence type="ECO:0000259" key="6">
    <source>
        <dbReference type="PROSITE" id="PS50893"/>
    </source>
</evidence>
<accession>A0A3E4IN20</accession>
<evidence type="ECO:0000256" key="1">
    <source>
        <dbReference type="ARBA" id="ARBA00022448"/>
    </source>
</evidence>